<comment type="caution">
    <text evidence="1">The sequence shown here is derived from an EMBL/GenBank/DDBJ whole genome shotgun (WGS) entry which is preliminary data.</text>
</comment>
<organism evidence="1 2">
    <name type="scientific">Elysia marginata</name>
    <dbReference type="NCBI Taxonomy" id="1093978"/>
    <lineage>
        <taxon>Eukaryota</taxon>
        <taxon>Metazoa</taxon>
        <taxon>Spiralia</taxon>
        <taxon>Lophotrochozoa</taxon>
        <taxon>Mollusca</taxon>
        <taxon>Gastropoda</taxon>
        <taxon>Heterobranchia</taxon>
        <taxon>Euthyneura</taxon>
        <taxon>Panpulmonata</taxon>
        <taxon>Sacoglossa</taxon>
        <taxon>Placobranchoidea</taxon>
        <taxon>Plakobranchidae</taxon>
        <taxon>Elysia</taxon>
    </lineage>
</organism>
<gene>
    <name evidence="1" type="ORF">ElyMa_000539600</name>
</gene>
<evidence type="ECO:0000313" key="1">
    <source>
        <dbReference type="EMBL" id="GFR78749.1"/>
    </source>
</evidence>
<dbReference type="Proteomes" id="UP000762676">
    <property type="component" value="Unassembled WGS sequence"/>
</dbReference>
<evidence type="ECO:0000313" key="2">
    <source>
        <dbReference type="Proteomes" id="UP000762676"/>
    </source>
</evidence>
<protein>
    <submittedName>
        <fullName evidence="1">Uncharacterized protein</fullName>
    </submittedName>
</protein>
<reference evidence="1 2" key="1">
    <citation type="journal article" date="2021" name="Elife">
        <title>Chloroplast acquisition without the gene transfer in kleptoplastic sea slugs, Plakobranchus ocellatus.</title>
        <authorList>
            <person name="Maeda T."/>
            <person name="Takahashi S."/>
            <person name="Yoshida T."/>
            <person name="Shimamura S."/>
            <person name="Takaki Y."/>
            <person name="Nagai Y."/>
            <person name="Toyoda A."/>
            <person name="Suzuki Y."/>
            <person name="Arimoto A."/>
            <person name="Ishii H."/>
            <person name="Satoh N."/>
            <person name="Nishiyama T."/>
            <person name="Hasebe M."/>
            <person name="Maruyama T."/>
            <person name="Minagawa J."/>
            <person name="Obokata J."/>
            <person name="Shigenobu S."/>
        </authorList>
    </citation>
    <scope>NUCLEOTIDE SEQUENCE [LARGE SCALE GENOMIC DNA]</scope>
</reference>
<accession>A0AAV4FZP8</accession>
<proteinExistence type="predicted"/>
<sequence length="127" mass="14997">MVKPVVYPETETPSIEPNSHLNKTSGRNILRVISDVCVEVEKDRITLQRWRKTELRCGGGERQNYFVEVEKDRITLRMWRKTELCGRGGERQKYTVELEKDRTTLWRWRKTELSCSNKEGRVGLQLS</sequence>
<dbReference type="EMBL" id="BMAT01001052">
    <property type="protein sequence ID" value="GFR78749.1"/>
    <property type="molecule type" value="Genomic_DNA"/>
</dbReference>
<dbReference type="AlphaFoldDB" id="A0AAV4FZP8"/>
<keyword evidence="2" id="KW-1185">Reference proteome</keyword>
<name>A0AAV4FZP8_9GAST</name>